<keyword evidence="3" id="KW-0949">S-adenosyl-L-methionine</keyword>
<dbReference type="InterPro" id="IPR016461">
    <property type="entry name" value="COMT-like"/>
</dbReference>
<dbReference type="GO" id="GO:0032259">
    <property type="term" value="P:methylation"/>
    <property type="evidence" value="ECO:0007669"/>
    <property type="project" value="UniProtKB-KW"/>
</dbReference>
<dbReference type="Pfam" id="PF00891">
    <property type="entry name" value="Methyltransf_2"/>
    <property type="match status" value="1"/>
</dbReference>
<evidence type="ECO:0000313" key="6">
    <source>
        <dbReference type="Proteomes" id="UP000469558"/>
    </source>
</evidence>
<dbReference type="InterPro" id="IPR029063">
    <property type="entry name" value="SAM-dependent_MTases_sf"/>
</dbReference>
<dbReference type="GO" id="GO:0008171">
    <property type="term" value="F:O-methyltransferase activity"/>
    <property type="evidence" value="ECO:0007669"/>
    <property type="project" value="InterPro"/>
</dbReference>
<evidence type="ECO:0000256" key="1">
    <source>
        <dbReference type="ARBA" id="ARBA00022603"/>
    </source>
</evidence>
<dbReference type="PROSITE" id="PS51683">
    <property type="entry name" value="SAM_OMT_II"/>
    <property type="match status" value="1"/>
</dbReference>
<accession>A0A8T9CG85</accession>
<feature type="domain" description="O-methyltransferase C-terminal" evidence="4">
    <location>
        <begin position="99"/>
        <end position="247"/>
    </location>
</feature>
<gene>
    <name evidence="5" type="primary">asqD_0</name>
    <name evidence="5" type="ORF">LSUE1_G000771</name>
</gene>
<organism evidence="5 6">
    <name type="scientific">Lachnellula suecica</name>
    <dbReference type="NCBI Taxonomy" id="602035"/>
    <lineage>
        <taxon>Eukaryota</taxon>
        <taxon>Fungi</taxon>
        <taxon>Dikarya</taxon>
        <taxon>Ascomycota</taxon>
        <taxon>Pezizomycotina</taxon>
        <taxon>Leotiomycetes</taxon>
        <taxon>Helotiales</taxon>
        <taxon>Lachnaceae</taxon>
        <taxon>Lachnellula</taxon>
    </lineage>
</organism>
<protein>
    <submittedName>
        <fullName evidence="5">O-methyltransferase asqD</fullName>
    </submittedName>
</protein>
<reference evidence="5 6" key="1">
    <citation type="submission" date="2018-05" db="EMBL/GenBank/DDBJ databases">
        <title>Genome sequencing and assembly of the regulated plant pathogen Lachnellula willkommii and related sister species for the development of diagnostic species identification markers.</title>
        <authorList>
            <person name="Giroux E."/>
            <person name="Bilodeau G."/>
        </authorList>
    </citation>
    <scope>NUCLEOTIDE SEQUENCE [LARGE SCALE GENOMIC DNA]</scope>
    <source>
        <strain evidence="5 6">CBS 268.59</strain>
    </source>
</reference>
<dbReference type="PANTHER" id="PTHR43712:SF1">
    <property type="entry name" value="HYPOTHETICAL O-METHYLTRANSFERASE (EUROFUNG)-RELATED"/>
    <property type="match status" value="1"/>
</dbReference>
<dbReference type="PANTHER" id="PTHR43712">
    <property type="entry name" value="PUTATIVE (AFU_ORTHOLOGUE AFUA_4G14580)-RELATED"/>
    <property type="match status" value="1"/>
</dbReference>
<keyword evidence="2" id="KW-0808">Transferase</keyword>
<dbReference type="EMBL" id="QGMK01000080">
    <property type="protein sequence ID" value="TVY84481.1"/>
    <property type="molecule type" value="Genomic_DNA"/>
</dbReference>
<comment type="caution">
    <text evidence="5">The sequence shown here is derived from an EMBL/GenBank/DDBJ whole genome shotgun (WGS) entry which is preliminary data.</text>
</comment>
<sequence length="273" mass="30610">MANEAIAAGHIMVWEVIVGAASKAPKFLKETGYRNPTKPRDGLMQYAFQTKLDIFGLLATMPDIQRAFDTFMGNTMGAREYWVDWYPVEERILTGAESNTPLIVDVGGGKGHDLVAFHEKYPGRGKLVLQELQPVIDNIKSLNSVAEPSWCSTHDFFTEQPIQGARVYFYHHILHDWPDEKCVEILKHAKKAMTPGYSKLLLHELILPEQGASVLQARFDLVMMAFNSGMERTGKQWRVLLEMAGFEVVKLWVPGDSDADGLVEAVVMEDASI</sequence>
<evidence type="ECO:0000256" key="2">
    <source>
        <dbReference type="ARBA" id="ARBA00022679"/>
    </source>
</evidence>
<name>A0A8T9CG85_9HELO</name>
<dbReference type="SUPFAM" id="SSF53335">
    <property type="entry name" value="S-adenosyl-L-methionine-dependent methyltransferases"/>
    <property type="match status" value="1"/>
</dbReference>
<proteinExistence type="predicted"/>
<dbReference type="Gene3D" id="3.40.50.150">
    <property type="entry name" value="Vaccinia Virus protein VP39"/>
    <property type="match status" value="1"/>
</dbReference>
<evidence type="ECO:0000313" key="5">
    <source>
        <dbReference type="EMBL" id="TVY84481.1"/>
    </source>
</evidence>
<dbReference type="InterPro" id="IPR001077">
    <property type="entry name" value="COMT_C"/>
</dbReference>
<dbReference type="Proteomes" id="UP000469558">
    <property type="component" value="Unassembled WGS sequence"/>
</dbReference>
<keyword evidence="6" id="KW-1185">Reference proteome</keyword>
<dbReference type="AlphaFoldDB" id="A0A8T9CG85"/>
<dbReference type="OrthoDB" id="1535081at2759"/>
<evidence type="ECO:0000259" key="4">
    <source>
        <dbReference type="Pfam" id="PF00891"/>
    </source>
</evidence>
<evidence type="ECO:0000256" key="3">
    <source>
        <dbReference type="ARBA" id="ARBA00022691"/>
    </source>
</evidence>
<keyword evidence="1" id="KW-0489">Methyltransferase</keyword>